<dbReference type="SUPFAM" id="SSF53474">
    <property type="entry name" value="alpha/beta-Hydrolases"/>
    <property type="match status" value="1"/>
</dbReference>
<dbReference type="Proteomes" id="UP001162090">
    <property type="component" value="Chromosome 4"/>
</dbReference>
<evidence type="ECO:0000259" key="1">
    <source>
        <dbReference type="Pfam" id="PF12697"/>
    </source>
</evidence>
<proteinExistence type="predicted"/>
<dbReference type="Pfam" id="PF12697">
    <property type="entry name" value="Abhydrolase_6"/>
    <property type="match status" value="1"/>
</dbReference>
<reference evidence="2" key="1">
    <citation type="submission" date="2022-10" db="EMBL/GenBank/DDBJ databases">
        <authorList>
            <person name="Byrne P K."/>
        </authorList>
    </citation>
    <scope>NUCLEOTIDE SEQUENCE</scope>
    <source>
        <strain evidence="2">CBS7001</strain>
    </source>
</reference>
<organism evidence="2 3">
    <name type="scientific">Saccharomyces uvarum</name>
    <name type="common">Yeast</name>
    <name type="synonym">Saccharomyces bayanus var. uvarum</name>
    <dbReference type="NCBI Taxonomy" id="230603"/>
    <lineage>
        <taxon>Eukaryota</taxon>
        <taxon>Fungi</taxon>
        <taxon>Dikarya</taxon>
        <taxon>Ascomycota</taxon>
        <taxon>Saccharomycotina</taxon>
        <taxon>Saccharomycetes</taxon>
        <taxon>Saccharomycetales</taxon>
        <taxon>Saccharomycetaceae</taxon>
        <taxon>Saccharomyces</taxon>
    </lineage>
</organism>
<dbReference type="PANTHER" id="PTHR42886">
    <property type="entry name" value="RE40534P-RELATED"/>
    <property type="match status" value="1"/>
</dbReference>
<gene>
    <name evidence="2" type="primary">SUVC04G1850</name>
    <name evidence="2" type="ORF">SUVC_04G1850</name>
</gene>
<dbReference type="EMBL" id="OX365915">
    <property type="protein sequence ID" value="CAI4058254.1"/>
    <property type="molecule type" value="Genomic_DNA"/>
</dbReference>
<accession>A0AA35JFI5</accession>
<protein>
    <recommendedName>
        <fullName evidence="1">AB hydrolase-1 domain-containing protein</fullName>
    </recommendedName>
</protein>
<dbReference type="InterPro" id="IPR000073">
    <property type="entry name" value="AB_hydrolase_1"/>
</dbReference>
<dbReference type="AlphaFoldDB" id="A0AA35JFI5"/>
<evidence type="ECO:0000313" key="3">
    <source>
        <dbReference type="Proteomes" id="UP001162090"/>
    </source>
</evidence>
<feature type="domain" description="AB hydrolase-1" evidence="1">
    <location>
        <begin position="71"/>
        <end position="301"/>
    </location>
</feature>
<dbReference type="PANTHER" id="PTHR42886:SF53">
    <property type="entry name" value="ALPHA_BETA-HYDROLASES SUPERFAMILY PROTEIN"/>
    <property type="match status" value="1"/>
</dbReference>
<dbReference type="Gene3D" id="3.40.50.1820">
    <property type="entry name" value="alpha/beta hydrolase"/>
    <property type="match status" value="1"/>
</dbReference>
<dbReference type="InterPro" id="IPR029058">
    <property type="entry name" value="AB_hydrolase_fold"/>
</dbReference>
<evidence type="ECO:0000313" key="2">
    <source>
        <dbReference type="EMBL" id="CAI4058254.1"/>
    </source>
</evidence>
<sequence length="328" mass="36924">MEKRSVGVKIPDFPPTYIKLDQNEKFIYITSKTNCESYQIAAIITYPDKKGVSSVGLETGKPRNANNKLALLLHGSQSHKSAIYQTLLAKRLAQSGYWVLRIDFRGQGDSSNNFDAAIGRTLDQDLEDISVVYQTMLDRSVREQLYKTDTISLGVIVAHSRGSLAMFKFCLKLLSMACPLPSHLINCAGRYDGRGLIERCSRLHPNWEREGGFWANGPRYGEYKDFWIPSSETYSIANVCVPEFAKIPPNCSVMSCYGTCDHIVPLSAASNYAKLFEGRHTLKLIENADHNYYGIEDDPNELNLPTRRGRVNYSPLVADLIMEYLNNT</sequence>
<name>A0AA35JFI5_SACUV</name>